<evidence type="ECO:0000313" key="2">
    <source>
        <dbReference type="Proteomes" id="UP000249661"/>
    </source>
</evidence>
<proteinExistence type="predicted"/>
<dbReference type="EMBL" id="KZ825022">
    <property type="protein sequence ID" value="RAH64073.1"/>
    <property type="molecule type" value="Genomic_DNA"/>
</dbReference>
<gene>
    <name evidence="1" type="ORF">BO66DRAFT_432971</name>
</gene>
<sequence length="465" mass="50572">MVVDAGDNELLFQNLLGSAVNILERPNIFDIDDVLKHRKYHVILDLAATTKKVSVPGIEEKVSIRDNVELVSNGNGTRINDVEVQTGSELVDSLKADASAKGKYAAMSVEVGGGYSYETTLDKSSMYALMSIEQSQFYTYLHIARGKELASLNADFLAAVDELPDFAENDETAMQKYRVFFNTYGTHVIRRCQYGCRFSLEVQTRNAAFKSKEEYRANVNAEFGENFGASASFEKTSTFSEYQKERRTASSVTGGDRGSSLILQRQPGDKQLFEEWAKSINEVKSSAVTGVEVEALGTLLSRSGVPRGDDLTKALKCLTLGPESEPITVHGILYSESPKISNYLTFQCWGDGFSDFELTALGGGQVKDSEDSDSPAKCLFGQPSLAAVASGITAYGPRNFAALVKISGVTGKQFSAGIYMPSGEGGIRLTLYPPNGPIEILFDKSQNWNSCTIPSLIASGKYTSD</sequence>
<protein>
    <submittedName>
        <fullName evidence="1">Uncharacterized protein</fullName>
    </submittedName>
</protein>
<accession>A0ACD1GS14</accession>
<evidence type="ECO:0000313" key="1">
    <source>
        <dbReference type="EMBL" id="RAH64073.1"/>
    </source>
</evidence>
<organism evidence="1 2">
    <name type="scientific">Aspergillus aculeatinus CBS 121060</name>
    <dbReference type="NCBI Taxonomy" id="1448322"/>
    <lineage>
        <taxon>Eukaryota</taxon>
        <taxon>Fungi</taxon>
        <taxon>Dikarya</taxon>
        <taxon>Ascomycota</taxon>
        <taxon>Pezizomycotina</taxon>
        <taxon>Eurotiomycetes</taxon>
        <taxon>Eurotiomycetidae</taxon>
        <taxon>Eurotiales</taxon>
        <taxon>Aspergillaceae</taxon>
        <taxon>Aspergillus</taxon>
        <taxon>Aspergillus subgen. Circumdati</taxon>
    </lineage>
</organism>
<dbReference type="Proteomes" id="UP000249661">
    <property type="component" value="Unassembled WGS sequence"/>
</dbReference>
<name>A0ACD1GS14_9EURO</name>
<reference evidence="1" key="1">
    <citation type="submission" date="2018-02" db="EMBL/GenBank/DDBJ databases">
        <title>The genomes of Aspergillus section Nigri reveals drivers in fungal speciation.</title>
        <authorList>
            <consortium name="DOE Joint Genome Institute"/>
            <person name="Vesth T.C."/>
            <person name="Nybo J."/>
            <person name="Theobald S."/>
            <person name="Brandl J."/>
            <person name="Frisvad J.C."/>
            <person name="Nielsen K.F."/>
            <person name="Lyhne E.K."/>
            <person name="Kogle M.E."/>
            <person name="Kuo A."/>
            <person name="Riley R."/>
            <person name="Clum A."/>
            <person name="Nolan M."/>
            <person name="Lipzen A."/>
            <person name="Salamov A."/>
            <person name="Henrissat B."/>
            <person name="Wiebenga A."/>
            <person name="De vries R.P."/>
            <person name="Grigoriev I.V."/>
            <person name="Mortensen U.H."/>
            <person name="Andersen M.R."/>
            <person name="Baker S.E."/>
        </authorList>
    </citation>
    <scope>NUCLEOTIDE SEQUENCE</scope>
    <source>
        <strain evidence="1">CBS 121060</strain>
    </source>
</reference>
<keyword evidence="2" id="KW-1185">Reference proteome</keyword>